<name>A0ACB7IHU3_PLECO</name>
<protein>
    <submittedName>
        <fullName evidence="1">Uncharacterized protein</fullName>
    </submittedName>
</protein>
<reference evidence="1 2" key="1">
    <citation type="journal article" date="2021" name="Appl. Environ. Microbiol.">
        <title>Genetic linkage and physical mapping for an oyster mushroom Pleurotus cornucopiae and QTL analysis for the trait cap color.</title>
        <authorList>
            <person name="Zhang Y."/>
            <person name="Gao W."/>
            <person name="Sonnenberg A."/>
            <person name="Chen Q."/>
            <person name="Zhang J."/>
            <person name="Huang C."/>
        </authorList>
    </citation>
    <scope>NUCLEOTIDE SEQUENCE [LARGE SCALE GENOMIC DNA]</scope>
    <source>
        <strain evidence="1">CCMSSC00406</strain>
    </source>
</reference>
<comment type="caution">
    <text evidence="1">The sequence shown here is derived from an EMBL/GenBank/DDBJ whole genome shotgun (WGS) entry which is preliminary data.</text>
</comment>
<proteinExistence type="predicted"/>
<sequence length="669" mass="72969">MESATTRTQTEKQKKEFLLKQIAILQGELSKFPDAPQEAPSSPKRKSPEPTLLAPPTPSPKKKRKVDHYDQPAPHAPSTSYHRKAVVSKPALQETPQVPPPGPSTFLNRLKNISTKEESEVAVVTRSSAFAERAEPPKRDDDLALIEDFEVGPYNHKAPFDDPHFESLEPHSGIRLSSRIIPYEDFQDYLRGRVYISPSRLYSCVRLLPDRQAYDVPVPGDWVTVAVVAERGTIKFSKAPVGVNDEEGDSAGKGKRGKEPPPKPKGKRYVNLKLVDFGARSRPNAGSTTAAIRGDAFLSLLLFEADNFDLVSREEGDGALTGKMEKVYRGGSGGAFEALSKVKEGDVVALLNPRILKPFQRSEDTPHPVNNILAVTPSSASTILVLGRSKDLGMCMVVKRDGKVSVERRRASRPEFSAGTSGMSVSAVSKRKPAYDPARQWGLAPVASSSSSVTTFSAPTYVVSGHVVSSNSDNIGREGQAKAQRKLLAHEADQTLKKLLRNDKEGMKAVLVARKAGLEVRKRATSDIKGAQCKRDGKRKAKEIAPKSGEDDSGSDEELEEDVETNHIAKKPAYSAEVIKKLGFDPLAKFTRKKQSETVNTKLEALASLQNYRQSKSIELGPRPGPKHRSSVKVPKGQPTNSPSAPDLVKPDANATRPVESGMIDLDDF</sequence>
<evidence type="ECO:0000313" key="1">
    <source>
        <dbReference type="EMBL" id="KAG9217823.1"/>
    </source>
</evidence>
<evidence type="ECO:0000313" key="2">
    <source>
        <dbReference type="Proteomes" id="UP000824881"/>
    </source>
</evidence>
<keyword evidence="2" id="KW-1185">Reference proteome</keyword>
<accession>A0ACB7IHU3</accession>
<dbReference type="Proteomes" id="UP000824881">
    <property type="component" value="Unassembled WGS sequence"/>
</dbReference>
<gene>
    <name evidence="1" type="ORF">CCMSSC00406_0005193</name>
</gene>
<dbReference type="EMBL" id="WQMT02000011">
    <property type="protein sequence ID" value="KAG9217823.1"/>
    <property type="molecule type" value="Genomic_DNA"/>
</dbReference>
<organism evidence="1 2">
    <name type="scientific">Pleurotus cornucopiae</name>
    <name type="common">Cornucopia mushroom</name>
    <dbReference type="NCBI Taxonomy" id="5321"/>
    <lineage>
        <taxon>Eukaryota</taxon>
        <taxon>Fungi</taxon>
        <taxon>Dikarya</taxon>
        <taxon>Basidiomycota</taxon>
        <taxon>Agaricomycotina</taxon>
        <taxon>Agaricomycetes</taxon>
        <taxon>Agaricomycetidae</taxon>
        <taxon>Agaricales</taxon>
        <taxon>Pleurotineae</taxon>
        <taxon>Pleurotaceae</taxon>
        <taxon>Pleurotus</taxon>
    </lineage>
</organism>